<dbReference type="Gene3D" id="3.40.630.30">
    <property type="match status" value="1"/>
</dbReference>
<name>A0A0S2SKS5_9GAMM</name>
<evidence type="ECO:0000313" key="5">
    <source>
        <dbReference type="Proteomes" id="UP000774958"/>
    </source>
</evidence>
<gene>
    <name evidence="3" type="ORF">LA374_03370</name>
    <name evidence="2" type="ORF">WL1483_2874</name>
</gene>
<dbReference type="STRING" id="652.WL1483_2874"/>
<dbReference type="Proteomes" id="UP000058114">
    <property type="component" value="Chromosome"/>
</dbReference>
<dbReference type="RefSeq" id="WP_050664584.1">
    <property type="nucleotide sequence ID" value="NZ_CDDB01000001.1"/>
</dbReference>
<proteinExistence type="predicted"/>
<evidence type="ECO:0000313" key="2">
    <source>
        <dbReference type="EMBL" id="ALP42293.1"/>
    </source>
</evidence>
<protein>
    <submittedName>
        <fullName evidence="2 3">Acetyltransferase</fullName>
    </submittedName>
</protein>
<evidence type="ECO:0000313" key="4">
    <source>
        <dbReference type="Proteomes" id="UP000058114"/>
    </source>
</evidence>
<feature type="domain" description="N-acetyltransferase" evidence="1">
    <location>
        <begin position="1"/>
        <end position="124"/>
    </location>
</feature>
<dbReference type="InterPro" id="IPR016181">
    <property type="entry name" value="Acyl_CoA_acyltransferase"/>
</dbReference>
<reference evidence="4" key="1">
    <citation type="submission" date="2015-10" db="EMBL/GenBank/DDBJ databases">
        <title>Complete Genome Sequence of Aeromonas schubertii strain WL1483.</title>
        <authorList>
            <person name="Liu L."/>
        </authorList>
    </citation>
    <scope>NUCLEOTIDE SEQUENCE [LARGE SCALE GENOMIC DNA]</scope>
    <source>
        <strain evidence="4">WL1483</strain>
    </source>
</reference>
<dbReference type="PROSITE" id="PS51186">
    <property type="entry name" value="GNAT"/>
    <property type="match status" value="1"/>
</dbReference>
<dbReference type="EMBL" id="JAIRBT010000003">
    <property type="protein sequence ID" value="MBZ6065253.1"/>
    <property type="molecule type" value="Genomic_DNA"/>
</dbReference>
<dbReference type="AlphaFoldDB" id="A0A0S2SKS5"/>
<sequence>MNLHFSEFFDPDLTLIRDFYERVFSRYDPDLSERIFVAKDSHWLVGVLRMRAEEGYYHLCGLQLLPHYQHRGIGSLLLQHACETLGDRPVLCQVLPFERDFYLRAGFLRCELPQLPEPMRSRVSGQVELGYCVEPLIRHRCSA</sequence>
<organism evidence="2 4">
    <name type="scientific">Aeromonas schubertii</name>
    <dbReference type="NCBI Taxonomy" id="652"/>
    <lineage>
        <taxon>Bacteria</taxon>
        <taxon>Pseudomonadati</taxon>
        <taxon>Pseudomonadota</taxon>
        <taxon>Gammaproteobacteria</taxon>
        <taxon>Aeromonadales</taxon>
        <taxon>Aeromonadaceae</taxon>
        <taxon>Aeromonas</taxon>
    </lineage>
</organism>
<dbReference type="Proteomes" id="UP000774958">
    <property type="component" value="Unassembled WGS sequence"/>
</dbReference>
<dbReference type="PATRIC" id="fig|652.5.peg.1560"/>
<accession>A0A0S2SKS5</accession>
<dbReference type="KEGG" id="asr:WL1483_2874"/>
<evidence type="ECO:0000259" key="1">
    <source>
        <dbReference type="PROSITE" id="PS51186"/>
    </source>
</evidence>
<evidence type="ECO:0000313" key="3">
    <source>
        <dbReference type="EMBL" id="MBZ6065253.1"/>
    </source>
</evidence>
<dbReference type="OrthoDB" id="5589355at2"/>
<dbReference type="InterPro" id="IPR000182">
    <property type="entry name" value="GNAT_dom"/>
</dbReference>
<dbReference type="GO" id="GO:0016747">
    <property type="term" value="F:acyltransferase activity, transferring groups other than amino-acyl groups"/>
    <property type="evidence" value="ECO:0007669"/>
    <property type="project" value="InterPro"/>
</dbReference>
<keyword evidence="2" id="KW-0808">Transferase</keyword>
<dbReference type="Pfam" id="PF13508">
    <property type="entry name" value="Acetyltransf_7"/>
    <property type="match status" value="1"/>
</dbReference>
<reference evidence="2 4" key="2">
    <citation type="journal article" date="2016" name="Genome Announc.">
        <title>Complete Genome Sequence of the Highly Virulent Aeromonas schubertii Strain WL1483, Isolated from Diseased Snakehead Fish (Channa argus) in China.</title>
        <authorList>
            <person name="Liu L."/>
            <person name="Li N."/>
            <person name="Zhang D."/>
            <person name="Fu X."/>
            <person name="Shi C."/>
            <person name="Lin Q."/>
            <person name="Hao G."/>
        </authorList>
    </citation>
    <scope>NUCLEOTIDE SEQUENCE [LARGE SCALE GENOMIC DNA]</scope>
    <source>
        <strain evidence="2 4">WL1483</strain>
    </source>
</reference>
<dbReference type="SUPFAM" id="SSF55729">
    <property type="entry name" value="Acyl-CoA N-acyltransferases (Nat)"/>
    <property type="match status" value="1"/>
</dbReference>
<reference evidence="3 5" key="3">
    <citation type="submission" date="2021-09" db="EMBL/GenBank/DDBJ databases">
        <title>Aeromonas schubertii isolated from Asian sea bass.</title>
        <authorList>
            <person name="Pinpimai K."/>
        </authorList>
    </citation>
    <scope>NUCLEOTIDE SEQUENCE [LARGE SCALE GENOMIC DNA]</scope>
    <source>
        <strain evidence="3 5">CHULA2021a</strain>
    </source>
</reference>
<keyword evidence="5" id="KW-1185">Reference proteome</keyword>
<dbReference type="CDD" id="cd04301">
    <property type="entry name" value="NAT_SF"/>
    <property type="match status" value="1"/>
</dbReference>
<dbReference type="EMBL" id="CP013067">
    <property type="protein sequence ID" value="ALP42293.1"/>
    <property type="molecule type" value="Genomic_DNA"/>
</dbReference>